<evidence type="ECO:0000313" key="1">
    <source>
        <dbReference type="EMBL" id="QBJ03582.1"/>
    </source>
</evidence>
<dbReference type="Proteomes" id="UP000309991">
    <property type="component" value="Segment"/>
</dbReference>
<keyword evidence="2" id="KW-1185">Reference proteome</keyword>
<proteinExistence type="predicted"/>
<gene>
    <name evidence="1" type="ORF">UCC3521_0044</name>
</gene>
<sequence length="110" mass="12608">MKGWRLDMKSRKNKQYGIEKRKTFDGTKYQVVYLGKDNEIDVPKMNLPKVSSGHSYPVKVHNPSGETSTVMVPIMTYVTKKEHPVVEFETGVASYDTLEEAQDKKLELEV</sequence>
<protein>
    <submittedName>
        <fullName evidence="1">Uncharacterized protein</fullName>
    </submittedName>
</protein>
<dbReference type="EMBL" id="MK504444">
    <property type="protein sequence ID" value="QBJ03582.1"/>
    <property type="molecule type" value="Genomic_DNA"/>
</dbReference>
<evidence type="ECO:0000313" key="2">
    <source>
        <dbReference type="Proteomes" id="UP000309991"/>
    </source>
</evidence>
<accession>A0A4Y5FET4</accession>
<reference evidence="1 2" key="1">
    <citation type="submission" date="2019-02" db="EMBL/GenBank/DDBJ databases">
        <title>Isolation of virulent Lactobacillus brevis phages.</title>
        <authorList>
            <person name="Feyereisen M."/>
            <person name="Mahony J."/>
            <person name="O'Sullivan T."/>
            <person name="van Sinderen D."/>
        </authorList>
    </citation>
    <scope>NUCLEOTIDE SEQUENCE [LARGE SCALE GENOMIC DNA]</scope>
</reference>
<name>A0A4Y5FET4_9CAUD</name>
<organism evidence="1 2">
    <name type="scientific">Lactobacillus phage 3-521</name>
    <dbReference type="NCBI Taxonomy" id="2510943"/>
    <lineage>
        <taxon>Viruses</taxon>
        <taxon>Duplodnaviria</taxon>
        <taxon>Heunggongvirae</taxon>
        <taxon>Uroviricota</taxon>
        <taxon>Caudoviricetes</taxon>
        <taxon>Herelleviridae</taxon>
        <taxon>Watanabevirus</taxon>
        <taxon>Watanabevirus wv3521</taxon>
    </lineage>
</organism>